<organism evidence="6 7">
    <name type="scientific">Trifolium medium</name>
    <dbReference type="NCBI Taxonomy" id="97028"/>
    <lineage>
        <taxon>Eukaryota</taxon>
        <taxon>Viridiplantae</taxon>
        <taxon>Streptophyta</taxon>
        <taxon>Embryophyta</taxon>
        <taxon>Tracheophyta</taxon>
        <taxon>Spermatophyta</taxon>
        <taxon>Magnoliopsida</taxon>
        <taxon>eudicotyledons</taxon>
        <taxon>Gunneridae</taxon>
        <taxon>Pentapetalae</taxon>
        <taxon>rosids</taxon>
        <taxon>fabids</taxon>
        <taxon>Fabales</taxon>
        <taxon>Fabaceae</taxon>
        <taxon>Papilionoideae</taxon>
        <taxon>50 kb inversion clade</taxon>
        <taxon>NPAAA clade</taxon>
        <taxon>Hologalegina</taxon>
        <taxon>IRL clade</taxon>
        <taxon>Trifolieae</taxon>
        <taxon>Trifolium</taxon>
    </lineage>
</organism>
<evidence type="ECO:0000313" key="7">
    <source>
        <dbReference type="Proteomes" id="UP000265520"/>
    </source>
</evidence>
<keyword evidence="7" id="KW-1185">Reference proteome</keyword>
<evidence type="ECO:0000256" key="2">
    <source>
        <dbReference type="ARBA" id="ARBA00022448"/>
    </source>
</evidence>
<evidence type="ECO:0000313" key="6">
    <source>
        <dbReference type="EMBL" id="MCH95426.1"/>
    </source>
</evidence>
<evidence type="ECO:0000256" key="4">
    <source>
        <dbReference type="SAM" id="MobiDB-lite"/>
    </source>
</evidence>
<feature type="domain" description="Exocyst complex subunit Exo70 C-terminal" evidence="5">
    <location>
        <begin position="4"/>
        <end position="76"/>
    </location>
</feature>
<dbReference type="Gene3D" id="1.20.1280.170">
    <property type="entry name" value="Exocyst complex component Exo70"/>
    <property type="match status" value="1"/>
</dbReference>
<dbReference type="InterPro" id="IPR016159">
    <property type="entry name" value="Cullin_repeat-like_dom_sf"/>
</dbReference>
<protein>
    <recommendedName>
        <fullName evidence="3">Exocyst subunit Exo70 family protein</fullName>
    </recommendedName>
</protein>
<dbReference type="GO" id="GO:0005546">
    <property type="term" value="F:phosphatidylinositol-4,5-bisphosphate binding"/>
    <property type="evidence" value="ECO:0007669"/>
    <property type="project" value="InterPro"/>
</dbReference>
<accession>A0A392N6J5</accession>
<dbReference type="AlphaFoldDB" id="A0A392N6J5"/>
<dbReference type="GO" id="GO:0006887">
    <property type="term" value="P:exocytosis"/>
    <property type="evidence" value="ECO:0007669"/>
    <property type="project" value="UniProtKB-KW"/>
</dbReference>
<dbReference type="SUPFAM" id="SSF74788">
    <property type="entry name" value="Cullin repeat-like"/>
    <property type="match status" value="1"/>
</dbReference>
<evidence type="ECO:0000259" key="5">
    <source>
        <dbReference type="Pfam" id="PF03081"/>
    </source>
</evidence>
<dbReference type="InterPro" id="IPR004140">
    <property type="entry name" value="Exo70"/>
</dbReference>
<feature type="region of interest" description="Disordered" evidence="4">
    <location>
        <begin position="87"/>
        <end position="107"/>
    </location>
</feature>
<dbReference type="Proteomes" id="UP000265520">
    <property type="component" value="Unassembled WGS sequence"/>
</dbReference>
<dbReference type="PANTHER" id="PTHR12542">
    <property type="entry name" value="EXOCYST COMPLEX PROTEIN EXO70"/>
    <property type="match status" value="1"/>
</dbReference>
<dbReference type="Pfam" id="PF03081">
    <property type="entry name" value="Exo70_C"/>
    <property type="match status" value="1"/>
</dbReference>
<reference evidence="6 7" key="1">
    <citation type="journal article" date="2018" name="Front. Plant Sci.">
        <title>Red Clover (Trifolium pratense) and Zigzag Clover (T. medium) - A Picture of Genomic Similarities and Differences.</title>
        <authorList>
            <person name="Dluhosova J."/>
            <person name="Istvanek J."/>
            <person name="Nedelnik J."/>
            <person name="Repkova J."/>
        </authorList>
    </citation>
    <scope>NUCLEOTIDE SEQUENCE [LARGE SCALE GENOMIC DNA]</scope>
    <source>
        <strain evidence="7">cv. 10/8</strain>
        <tissue evidence="6">Leaf</tissue>
    </source>
</reference>
<comment type="caution">
    <text evidence="6">The sequence shown here is derived from an EMBL/GenBank/DDBJ whole genome shotgun (WGS) entry which is preliminary data.</text>
</comment>
<dbReference type="InterPro" id="IPR046364">
    <property type="entry name" value="Exo70_C"/>
</dbReference>
<dbReference type="PANTHER" id="PTHR12542:SF17">
    <property type="entry name" value="EXOCYST SUBUNIT EXO70 FAMILY PROTEIN"/>
    <property type="match status" value="1"/>
</dbReference>
<dbReference type="EMBL" id="LXQA010029807">
    <property type="protein sequence ID" value="MCH95426.1"/>
    <property type="molecule type" value="Genomic_DNA"/>
</dbReference>
<comment type="function">
    <text evidence="3">Component of the exocyst complex.</text>
</comment>
<dbReference type="GO" id="GO:0015031">
    <property type="term" value="P:protein transport"/>
    <property type="evidence" value="ECO:0007669"/>
    <property type="project" value="UniProtKB-KW"/>
</dbReference>
<proteinExistence type="inferred from homology"/>
<comment type="similarity">
    <text evidence="1 3">Belongs to the EXO70 family.</text>
</comment>
<dbReference type="GO" id="GO:0000145">
    <property type="term" value="C:exocyst"/>
    <property type="evidence" value="ECO:0007669"/>
    <property type="project" value="InterPro"/>
</dbReference>
<keyword evidence="2 3" id="KW-0813">Transport</keyword>
<keyword evidence="3" id="KW-0268">Exocytosis</keyword>
<keyword evidence="3" id="KW-0653">Protein transport</keyword>
<sequence length="107" mass="11760">MPVEKVRESFVKFNAAFAEECRKQSSWVVTDPKLRDEIKGAIGSKLLAKYGGFYEMNRVGLESVIRYEPENVEGYLCNILYGVGDSGSVSSHSSSSAASSSRGNSRR</sequence>
<evidence type="ECO:0000256" key="1">
    <source>
        <dbReference type="ARBA" id="ARBA00006756"/>
    </source>
</evidence>
<evidence type="ECO:0000256" key="3">
    <source>
        <dbReference type="RuleBase" id="RU365026"/>
    </source>
</evidence>
<name>A0A392N6J5_9FABA</name>